<sequence length="189" mass="22535">MNKLLITNNNSIIDKYQHHIDIINSILLGADIWDYYDYIIIDEQNIEIEEIELSQIIPIKNKVAILGYTPIDDFIFINKEEFNVYNIEYYFQEIEDNEDEPSSLEETINEIELEKIKYMGIILDKTNDLKKDINDLKNLDYSFREELYRCLPTVAKKRVIKESNISIKIDFIRTMLKVKFNKIILREKG</sequence>
<name>A0ABT1SEC4_9FIRM</name>
<dbReference type="RefSeq" id="WP_256312418.1">
    <property type="nucleotide sequence ID" value="NZ_JANGAC010000016.1"/>
</dbReference>
<organism evidence="1 2">
    <name type="scientific">Tissierella carlieri</name>
    <dbReference type="NCBI Taxonomy" id="689904"/>
    <lineage>
        <taxon>Bacteria</taxon>
        <taxon>Bacillati</taxon>
        <taxon>Bacillota</taxon>
        <taxon>Tissierellia</taxon>
        <taxon>Tissierellales</taxon>
        <taxon>Tissierellaceae</taxon>
        <taxon>Tissierella</taxon>
    </lineage>
</organism>
<evidence type="ECO:0000313" key="1">
    <source>
        <dbReference type="EMBL" id="MCQ4924828.1"/>
    </source>
</evidence>
<dbReference type="EMBL" id="JANGAC010000016">
    <property type="protein sequence ID" value="MCQ4924828.1"/>
    <property type="molecule type" value="Genomic_DNA"/>
</dbReference>
<evidence type="ECO:0000313" key="2">
    <source>
        <dbReference type="Proteomes" id="UP001524478"/>
    </source>
</evidence>
<dbReference type="Proteomes" id="UP001524478">
    <property type="component" value="Unassembled WGS sequence"/>
</dbReference>
<keyword evidence="2" id="KW-1185">Reference proteome</keyword>
<reference evidence="1 2" key="1">
    <citation type="submission" date="2022-06" db="EMBL/GenBank/DDBJ databases">
        <title>Isolation of gut microbiota from human fecal samples.</title>
        <authorList>
            <person name="Pamer E.G."/>
            <person name="Barat B."/>
            <person name="Waligurski E."/>
            <person name="Medina S."/>
            <person name="Paddock L."/>
            <person name="Mostad J."/>
        </authorList>
    </citation>
    <scope>NUCLEOTIDE SEQUENCE [LARGE SCALE GENOMIC DNA]</scope>
    <source>
        <strain evidence="1 2">DFI.7.95</strain>
    </source>
</reference>
<comment type="caution">
    <text evidence="1">The sequence shown here is derived from an EMBL/GenBank/DDBJ whole genome shotgun (WGS) entry which is preliminary data.</text>
</comment>
<proteinExistence type="predicted"/>
<protein>
    <submittedName>
        <fullName evidence="1">Uncharacterized protein</fullName>
    </submittedName>
</protein>
<gene>
    <name evidence="1" type="ORF">NE686_17130</name>
</gene>
<accession>A0ABT1SEC4</accession>